<keyword evidence="3 6" id="KW-0863">Zinc-finger</keyword>
<dbReference type="OrthoDB" id="1305878at2759"/>
<evidence type="ECO:0000256" key="2">
    <source>
        <dbReference type="ARBA" id="ARBA00022723"/>
    </source>
</evidence>
<evidence type="ECO:0000256" key="1">
    <source>
        <dbReference type="ARBA" id="ARBA00004123"/>
    </source>
</evidence>
<feature type="domain" description="RING-type" evidence="7">
    <location>
        <begin position="30"/>
        <end position="69"/>
    </location>
</feature>
<dbReference type="InterPro" id="IPR051507">
    <property type="entry name" value="PcG_RING_finger"/>
</dbReference>
<evidence type="ECO:0000256" key="3">
    <source>
        <dbReference type="ARBA" id="ARBA00022771"/>
    </source>
</evidence>
<dbReference type="STRING" id="10195.A0A3M7SVL8"/>
<dbReference type="FunFam" id="3.30.40.10:FF:000033">
    <property type="entry name" value="Polycomb group RING finger protein 3"/>
    <property type="match status" value="1"/>
</dbReference>
<organism evidence="8 9">
    <name type="scientific">Brachionus plicatilis</name>
    <name type="common">Marine rotifer</name>
    <name type="synonym">Brachionus muelleri</name>
    <dbReference type="NCBI Taxonomy" id="10195"/>
    <lineage>
        <taxon>Eukaryota</taxon>
        <taxon>Metazoa</taxon>
        <taxon>Spiralia</taxon>
        <taxon>Gnathifera</taxon>
        <taxon>Rotifera</taxon>
        <taxon>Eurotatoria</taxon>
        <taxon>Monogononta</taxon>
        <taxon>Pseudotrocha</taxon>
        <taxon>Ploima</taxon>
        <taxon>Brachionidae</taxon>
        <taxon>Brachionus</taxon>
    </lineage>
</organism>
<name>A0A3M7SVL8_BRAPC</name>
<dbReference type="Gene3D" id="3.30.40.10">
    <property type="entry name" value="Zinc/RING finger domain, C3HC4 (zinc finger)"/>
    <property type="match status" value="1"/>
</dbReference>
<dbReference type="PROSITE" id="PS50089">
    <property type="entry name" value="ZF_RING_2"/>
    <property type="match status" value="1"/>
</dbReference>
<keyword evidence="9" id="KW-1185">Reference proteome</keyword>
<dbReference type="InterPro" id="IPR001841">
    <property type="entry name" value="Znf_RING"/>
</dbReference>
<accession>A0A3M7SVL8</accession>
<evidence type="ECO:0000256" key="6">
    <source>
        <dbReference type="PROSITE-ProRule" id="PRU00175"/>
    </source>
</evidence>
<comment type="subcellular location">
    <subcellularLocation>
        <location evidence="1">Nucleus</location>
    </subcellularLocation>
</comment>
<feature type="non-terminal residue" evidence="8">
    <location>
        <position position="1"/>
    </location>
</feature>
<dbReference type="PANTHER" id="PTHR45893">
    <property type="entry name" value="POLYCOMB GROUP RING FINGER PROTEIN"/>
    <property type="match status" value="1"/>
</dbReference>
<dbReference type="Proteomes" id="UP000276133">
    <property type="component" value="Unassembled WGS sequence"/>
</dbReference>
<gene>
    <name evidence="8" type="ORF">BpHYR1_012042</name>
</gene>
<dbReference type="GO" id="GO:0008270">
    <property type="term" value="F:zinc ion binding"/>
    <property type="evidence" value="ECO:0007669"/>
    <property type="project" value="UniProtKB-KW"/>
</dbReference>
<evidence type="ECO:0000256" key="4">
    <source>
        <dbReference type="ARBA" id="ARBA00022833"/>
    </source>
</evidence>
<keyword evidence="5" id="KW-0539">Nucleus</keyword>
<dbReference type="Pfam" id="PF16207">
    <property type="entry name" value="RAWUL"/>
    <property type="match status" value="1"/>
</dbReference>
<dbReference type="EMBL" id="REGN01000705">
    <property type="protein sequence ID" value="RNA39752.1"/>
    <property type="molecule type" value="Genomic_DNA"/>
</dbReference>
<dbReference type="GO" id="GO:0031519">
    <property type="term" value="C:PcG protein complex"/>
    <property type="evidence" value="ECO:0007669"/>
    <property type="project" value="UniProtKB-ARBA"/>
</dbReference>
<evidence type="ECO:0000259" key="7">
    <source>
        <dbReference type="PROSITE" id="PS50089"/>
    </source>
</evidence>
<proteinExistence type="predicted"/>
<dbReference type="Pfam" id="PF13923">
    <property type="entry name" value="zf-C3HC4_2"/>
    <property type="match status" value="1"/>
</dbReference>
<sequence length="254" mass="29764">TSKVSHLLSCKIMKSDKKILLTDVNTFITCVLCKGYLIDATTITECLHTFCKKCIVEYLEENTNCPICDTLLHQSHPLLYIAHDRTLQSIVYKLVPDLERAELQRQLKYFDDNQLEYPRELKEKLEQFNLLTDKKLGSINSVKKAESNGEAKTDMNNFHRDDEQIALSLEPLDGLKHLERKFILCSCHSTINHLKKFVAHKIYSNIDLYKELDIVCNDEILGKDHTLKFILVTKWKDKVIEKIFHFFFNFFFQI</sequence>
<comment type="caution">
    <text evidence="8">The sequence shown here is derived from an EMBL/GenBank/DDBJ whole genome shotgun (WGS) entry which is preliminary data.</text>
</comment>
<evidence type="ECO:0000256" key="5">
    <source>
        <dbReference type="ARBA" id="ARBA00023242"/>
    </source>
</evidence>
<dbReference type="InterPro" id="IPR017907">
    <property type="entry name" value="Znf_RING_CS"/>
</dbReference>
<dbReference type="Gene3D" id="3.10.20.90">
    <property type="entry name" value="Phosphatidylinositol 3-kinase Catalytic Subunit, Chain A, domain 1"/>
    <property type="match status" value="1"/>
</dbReference>
<keyword evidence="4" id="KW-0862">Zinc</keyword>
<dbReference type="SUPFAM" id="SSF57850">
    <property type="entry name" value="RING/U-box"/>
    <property type="match status" value="1"/>
</dbReference>
<dbReference type="AlphaFoldDB" id="A0A3M7SVL8"/>
<evidence type="ECO:0000313" key="8">
    <source>
        <dbReference type="EMBL" id="RNA39752.1"/>
    </source>
</evidence>
<dbReference type="InterPro" id="IPR032443">
    <property type="entry name" value="RAWUL"/>
</dbReference>
<dbReference type="SMART" id="SM00184">
    <property type="entry name" value="RING"/>
    <property type="match status" value="1"/>
</dbReference>
<reference evidence="8 9" key="1">
    <citation type="journal article" date="2018" name="Sci. Rep.">
        <title>Genomic signatures of local adaptation to the degree of environmental predictability in rotifers.</title>
        <authorList>
            <person name="Franch-Gras L."/>
            <person name="Hahn C."/>
            <person name="Garcia-Roger E.M."/>
            <person name="Carmona M.J."/>
            <person name="Serra M."/>
            <person name="Gomez A."/>
        </authorList>
    </citation>
    <scope>NUCLEOTIDE SEQUENCE [LARGE SCALE GENOMIC DNA]</scope>
    <source>
        <strain evidence="8">HYR1</strain>
    </source>
</reference>
<keyword evidence="2" id="KW-0479">Metal-binding</keyword>
<protein>
    <submittedName>
        <fullName evidence="8">Polycomb group RING finger 3</fullName>
    </submittedName>
</protein>
<dbReference type="PROSITE" id="PS00518">
    <property type="entry name" value="ZF_RING_1"/>
    <property type="match status" value="1"/>
</dbReference>
<evidence type="ECO:0000313" key="9">
    <source>
        <dbReference type="Proteomes" id="UP000276133"/>
    </source>
</evidence>
<dbReference type="InterPro" id="IPR013083">
    <property type="entry name" value="Znf_RING/FYVE/PHD"/>
</dbReference>